<evidence type="ECO:0000259" key="7">
    <source>
        <dbReference type="Pfam" id="PF08281"/>
    </source>
</evidence>
<accession>A0ABP9LUT6</accession>
<evidence type="ECO:0000256" key="4">
    <source>
        <dbReference type="ARBA" id="ARBA00023125"/>
    </source>
</evidence>
<dbReference type="InterPro" id="IPR013249">
    <property type="entry name" value="RNA_pol_sigma70_r4_t2"/>
</dbReference>
<evidence type="ECO:0000256" key="5">
    <source>
        <dbReference type="ARBA" id="ARBA00023163"/>
    </source>
</evidence>
<feature type="compositionally biased region" description="Low complexity" evidence="6">
    <location>
        <begin position="359"/>
        <end position="383"/>
    </location>
</feature>
<name>A0ABP9LUT6_9MICO</name>
<feature type="compositionally biased region" description="Polar residues" evidence="6">
    <location>
        <begin position="396"/>
        <end position="407"/>
    </location>
</feature>
<sequence>MTAPHSAAIGEPLHERSDDDLVTATRGGDDAAYAVLWERHVASARSAARAVSPNVDPDDIVSEAFTSILSAIRKGGGPTEGFRPYLFASIRNVAASWGRRTQELPIDDLDERAADSAAEFAELVADRSVLAQAFRELPERWRELLWYIEVEGMKPREVAPLLGMSANAVSALAYRAREGFKQAWLEAHISDPARPAECRWVCELLVASDKKPVARADRRRLDAHLQECRACRIVAADLEHVSQKLRAVLLPLVLGGAGALAYTSDAAPAAASVVAGSPSGGGGVSGSGGQAPGGASGSGVGAGGAGTTALPIAAIGIGVAVLTVAAAAAVAIALAPSWSAPAEQPASDAATTDRDAADAVDTAPDAAATDAEPAVDVPADAPVAAPPAGPEIAPNRPTQPGLQTAPESQPGPERSPGVAEPATPAPAPTPAPTPAPAPDPEPAVTALARLDAPSDLSAAVPSPISGTGVAGADVTLIDESGAILVRTTVDAGGRFSAMLPGDLLHAGMSVRAVQTAPGLRASEPSGAVGPFTLPVPTVTSTDGTLDARLDDLDLDFRADDLTLLLSGQRGETVAVSVDGAWTGNLHPLGAAPLRRVVYDVSPGDHVIGFRYVDPASGRQGRVSSVTLHVRAR</sequence>
<feature type="domain" description="RNA polymerase sigma factor 70 region 4 type 2" evidence="7">
    <location>
        <begin position="130"/>
        <end position="178"/>
    </location>
</feature>
<evidence type="ECO:0000256" key="6">
    <source>
        <dbReference type="SAM" id="MobiDB-lite"/>
    </source>
</evidence>
<feature type="region of interest" description="Disordered" evidence="6">
    <location>
        <begin position="339"/>
        <end position="442"/>
    </location>
</feature>
<dbReference type="SUPFAM" id="SSF88946">
    <property type="entry name" value="Sigma2 domain of RNA polymerase sigma factors"/>
    <property type="match status" value="1"/>
</dbReference>
<gene>
    <name evidence="8" type="ORF">GCM10025760_05310</name>
</gene>
<feature type="compositionally biased region" description="Gly residues" evidence="6">
    <location>
        <begin position="278"/>
        <end position="302"/>
    </location>
</feature>
<dbReference type="InterPro" id="IPR013325">
    <property type="entry name" value="RNA_pol_sigma_r2"/>
</dbReference>
<dbReference type="Pfam" id="PF08281">
    <property type="entry name" value="Sigma70_r4_2"/>
    <property type="match status" value="1"/>
</dbReference>
<dbReference type="InterPro" id="IPR013324">
    <property type="entry name" value="RNA_pol_sigma_r3/r4-like"/>
</dbReference>
<keyword evidence="3" id="KW-0731">Sigma factor</keyword>
<feature type="compositionally biased region" description="Pro residues" evidence="6">
    <location>
        <begin position="423"/>
        <end position="441"/>
    </location>
</feature>
<evidence type="ECO:0000313" key="9">
    <source>
        <dbReference type="Proteomes" id="UP001501407"/>
    </source>
</evidence>
<proteinExistence type="inferred from homology"/>
<dbReference type="NCBIfam" id="TIGR02937">
    <property type="entry name" value="sigma70-ECF"/>
    <property type="match status" value="1"/>
</dbReference>
<keyword evidence="5" id="KW-0804">Transcription</keyword>
<keyword evidence="4" id="KW-0238">DNA-binding</keyword>
<evidence type="ECO:0000256" key="2">
    <source>
        <dbReference type="ARBA" id="ARBA00023015"/>
    </source>
</evidence>
<feature type="region of interest" description="Disordered" evidence="6">
    <location>
        <begin position="273"/>
        <end position="302"/>
    </location>
</feature>
<evidence type="ECO:0000313" key="8">
    <source>
        <dbReference type="EMBL" id="GAA5085896.1"/>
    </source>
</evidence>
<dbReference type="SUPFAM" id="SSF88659">
    <property type="entry name" value="Sigma3 and sigma4 domains of RNA polymerase sigma factors"/>
    <property type="match status" value="1"/>
</dbReference>
<dbReference type="Gene3D" id="1.10.10.10">
    <property type="entry name" value="Winged helix-like DNA-binding domain superfamily/Winged helix DNA-binding domain"/>
    <property type="match status" value="1"/>
</dbReference>
<comment type="similarity">
    <text evidence="1">Belongs to the sigma-70 factor family. ECF subfamily.</text>
</comment>
<dbReference type="InterPro" id="IPR014284">
    <property type="entry name" value="RNA_pol_sigma-70_dom"/>
</dbReference>
<dbReference type="Proteomes" id="UP001501407">
    <property type="component" value="Unassembled WGS sequence"/>
</dbReference>
<dbReference type="InterPro" id="IPR039425">
    <property type="entry name" value="RNA_pol_sigma-70-like"/>
</dbReference>
<dbReference type="RefSeq" id="WP_194412409.1">
    <property type="nucleotide sequence ID" value="NZ_BAABKZ010000001.1"/>
</dbReference>
<comment type="caution">
    <text evidence="8">The sequence shown here is derived from an EMBL/GenBank/DDBJ whole genome shotgun (WGS) entry which is preliminary data.</text>
</comment>
<dbReference type="EMBL" id="BAABKZ010000001">
    <property type="protein sequence ID" value="GAA5085896.1"/>
    <property type="molecule type" value="Genomic_DNA"/>
</dbReference>
<feature type="region of interest" description="Disordered" evidence="6">
    <location>
        <begin position="1"/>
        <end position="20"/>
    </location>
</feature>
<dbReference type="Gene3D" id="1.10.1740.10">
    <property type="match status" value="1"/>
</dbReference>
<dbReference type="InterPro" id="IPR013783">
    <property type="entry name" value="Ig-like_fold"/>
</dbReference>
<evidence type="ECO:0000256" key="1">
    <source>
        <dbReference type="ARBA" id="ARBA00010641"/>
    </source>
</evidence>
<dbReference type="PANTHER" id="PTHR43133">
    <property type="entry name" value="RNA POLYMERASE ECF-TYPE SIGMA FACTO"/>
    <property type="match status" value="1"/>
</dbReference>
<organism evidence="8 9">
    <name type="scientific">Microbacterium yannicii</name>
    <dbReference type="NCBI Taxonomy" id="671622"/>
    <lineage>
        <taxon>Bacteria</taxon>
        <taxon>Bacillati</taxon>
        <taxon>Actinomycetota</taxon>
        <taxon>Actinomycetes</taxon>
        <taxon>Micrococcales</taxon>
        <taxon>Microbacteriaceae</taxon>
        <taxon>Microbacterium</taxon>
    </lineage>
</organism>
<evidence type="ECO:0000256" key="3">
    <source>
        <dbReference type="ARBA" id="ARBA00023082"/>
    </source>
</evidence>
<keyword evidence="2" id="KW-0805">Transcription regulation</keyword>
<dbReference type="Gene3D" id="2.60.40.10">
    <property type="entry name" value="Immunoglobulins"/>
    <property type="match status" value="1"/>
</dbReference>
<reference evidence="9" key="1">
    <citation type="journal article" date="2019" name="Int. J. Syst. Evol. Microbiol.">
        <title>The Global Catalogue of Microorganisms (GCM) 10K type strain sequencing project: providing services to taxonomists for standard genome sequencing and annotation.</title>
        <authorList>
            <consortium name="The Broad Institute Genomics Platform"/>
            <consortium name="The Broad Institute Genome Sequencing Center for Infectious Disease"/>
            <person name="Wu L."/>
            <person name="Ma J."/>
        </authorList>
    </citation>
    <scope>NUCLEOTIDE SEQUENCE [LARGE SCALE GENOMIC DNA]</scope>
    <source>
        <strain evidence="9">JCM 18959</strain>
    </source>
</reference>
<protein>
    <recommendedName>
        <fullName evidence="7">RNA polymerase sigma factor 70 region 4 type 2 domain-containing protein</fullName>
    </recommendedName>
</protein>
<keyword evidence="9" id="KW-1185">Reference proteome</keyword>
<dbReference type="PANTHER" id="PTHR43133:SF8">
    <property type="entry name" value="RNA POLYMERASE SIGMA FACTOR HI_1459-RELATED"/>
    <property type="match status" value="1"/>
</dbReference>
<dbReference type="InterPro" id="IPR036388">
    <property type="entry name" value="WH-like_DNA-bd_sf"/>
</dbReference>